<accession>A0A6C0F828</accession>
<evidence type="ECO:0000256" key="1">
    <source>
        <dbReference type="SAM" id="MobiDB-lite"/>
    </source>
</evidence>
<name>A0A6C0F828_9ZZZZ</name>
<evidence type="ECO:0000313" key="3">
    <source>
        <dbReference type="EMBL" id="QHT37362.1"/>
    </source>
</evidence>
<protein>
    <submittedName>
        <fullName evidence="3">Uncharacterized protein</fullName>
    </submittedName>
</protein>
<reference evidence="3" key="1">
    <citation type="journal article" date="2020" name="Nature">
        <title>Giant virus diversity and host interactions through global metagenomics.</title>
        <authorList>
            <person name="Schulz F."/>
            <person name="Roux S."/>
            <person name="Paez-Espino D."/>
            <person name="Jungbluth S."/>
            <person name="Walsh D.A."/>
            <person name="Denef V.J."/>
            <person name="McMahon K.D."/>
            <person name="Konstantinidis K.T."/>
            <person name="Eloe-Fadrosh E.A."/>
            <person name="Kyrpides N.C."/>
            <person name="Woyke T."/>
        </authorList>
    </citation>
    <scope>NUCLEOTIDE SEQUENCE</scope>
    <source>
        <strain evidence="3">GVMAG-S-ERX555967-131</strain>
    </source>
</reference>
<dbReference type="AlphaFoldDB" id="A0A6C0F828"/>
<proteinExistence type="predicted"/>
<sequence length="200" mass="23638">MENPRFGFEEARKITENTTKEQLSILADLMNKKESIDIPDDNVPINHSDSDTSSDTDDEILPIEKKRKQTAKKTTVLNASDRIYQDNQVLWSKLSKLTAISEKTEERLHFIQLDLNTKYVECEKQINEIKLLKLTNITQQDEIKSLTYSYNTTRIYTYMLFYTNVCSFLYIYADINVFFIIYDGLYIIKRYLWTIYGFDN</sequence>
<feature type="region of interest" description="Disordered" evidence="1">
    <location>
        <begin position="36"/>
        <end position="57"/>
    </location>
</feature>
<evidence type="ECO:0000256" key="2">
    <source>
        <dbReference type="SAM" id="Phobius"/>
    </source>
</evidence>
<keyword evidence="2" id="KW-1133">Transmembrane helix</keyword>
<organism evidence="3">
    <name type="scientific">viral metagenome</name>
    <dbReference type="NCBI Taxonomy" id="1070528"/>
    <lineage>
        <taxon>unclassified sequences</taxon>
        <taxon>metagenomes</taxon>
        <taxon>organismal metagenomes</taxon>
    </lineage>
</organism>
<feature type="transmembrane region" description="Helical" evidence="2">
    <location>
        <begin position="155"/>
        <end position="182"/>
    </location>
</feature>
<keyword evidence="2" id="KW-0812">Transmembrane</keyword>
<dbReference type="EMBL" id="MN738793">
    <property type="protein sequence ID" value="QHT37362.1"/>
    <property type="molecule type" value="Genomic_DNA"/>
</dbReference>
<keyword evidence="2" id="KW-0472">Membrane</keyword>